<feature type="transmembrane region" description="Helical" evidence="6">
    <location>
        <begin position="356"/>
        <end position="380"/>
    </location>
</feature>
<dbReference type="EMBL" id="CP121689">
    <property type="protein sequence ID" value="WZL77262.1"/>
    <property type="molecule type" value="Genomic_DNA"/>
</dbReference>
<feature type="transmembrane region" description="Helical" evidence="6">
    <location>
        <begin position="255"/>
        <end position="282"/>
    </location>
</feature>
<dbReference type="Pfam" id="PF02133">
    <property type="entry name" value="Transp_cyt_pur"/>
    <property type="match status" value="1"/>
</dbReference>
<dbReference type="InterPro" id="IPR012681">
    <property type="entry name" value="NCS1"/>
</dbReference>
<evidence type="ECO:0000256" key="2">
    <source>
        <dbReference type="ARBA" id="ARBA00008974"/>
    </source>
</evidence>
<evidence type="ECO:0000256" key="5">
    <source>
        <dbReference type="ARBA" id="ARBA00023136"/>
    </source>
</evidence>
<dbReference type="NCBIfam" id="TIGR00800">
    <property type="entry name" value="ncs1"/>
    <property type="match status" value="1"/>
</dbReference>
<dbReference type="PANTHER" id="PTHR30618:SF0">
    <property type="entry name" value="PURINE-URACIL PERMEASE NCS1"/>
    <property type="match status" value="1"/>
</dbReference>
<sequence length="494" mass="53419">MAELRKSDYSNEDLRPTRAEERTWSAYNMASLWIGMSVCIPTYTLASGLIAAGMNWWQAVLTIVLGNAIVLVPMILNAHAGTRYGVPYPVFARLWFGTKGAHIPSLMRAIVAAGWFGIQTWIGGSALDALLSSLWSGWANIPLHLPIAFLAFWALNVWIGYKGPEAIRSLESWGAPLLLALGLCLLVWAYKAAGGFGPMLSAPSKFKTTGEFLAVFFPALTGMIGFWSTLALNIPDFSRYAKSQKAQILGQIMGLPTTMGLFSFIGVAVTSATVVVFGEAIWDPVVLLSKFPPLVVTMGTVGIVLATITTNIAANVVAPARAIENLFPRKFTFGLGAIVTGIIGIAMQPWALLANYAAYIFGWLGTYAAFLGPLDGVAIADYWLVRQKKIDLVDLYQASGRYHYSKGINLRAIIALGLGILVALSGRFIPALGFLTDNAWIVGLFVSAASYWYLMRGHGSVLSDEEFRAITDLKKTTETVSQTAEVALEGLEGR</sequence>
<feature type="transmembrane region" description="Helical" evidence="6">
    <location>
        <begin position="56"/>
        <end position="76"/>
    </location>
</feature>
<dbReference type="Proteomes" id="UP001461341">
    <property type="component" value="Chromosome"/>
</dbReference>
<reference evidence="7 8" key="1">
    <citation type="submission" date="2023-03" db="EMBL/GenBank/DDBJ databases">
        <title>Novel Species.</title>
        <authorList>
            <person name="Ma S."/>
        </authorList>
    </citation>
    <scope>NUCLEOTIDE SEQUENCE [LARGE SCALE GENOMIC DNA]</scope>
    <source>
        <strain evidence="7 8">B11</strain>
    </source>
</reference>
<dbReference type="InterPro" id="IPR045225">
    <property type="entry name" value="Uracil/uridine/allantoin_perm"/>
</dbReference>
<evidence type="ECO:0000313" key="8">
    <source>
        <dbReference type="Proteomes" id="UP001461341"/>
    </source>
</evidence>
<feature type="transmembrane region" description="Helical" evidence="6">
    <location>
        <begin position="408"/>
        <end position="429"/>
    </location>
</feature>
<keyword evidence="5 6" id="KW-0472">Membrane</keyword>
<gene>
    <name evidence="7" type="ORF">QBE54_08405</name>
</gene>
<feature type="transmembrane region" description="Helical" evidence="6">
    <location>
        <begin position="30"/>
        <end position="50"/>
    </location>
</feature>
<accession>A0ABZ2YE92</accession>
<evidence type="ECO:0000256" key="3">
    <source>
        <dbReference type="ARBA" id="ARBA00022692"/>
    </source>
</evidence>
<protein>
    <submittedName>
        <fullName evidence="7">NCS1 family nucleobase:cation symporter-1</fullName>
    </submittedName>
</protein>
<proteinExistence type="inferred from homology"/>
<feature type="transmembrane region" description="Helical" evidence="6">
    <location>
        <begin position="109"/>
        <end position="131"/>
    </location>
</feature>
<evidence type="ECO:0000256" key="4">
    <source>
        <dbReference type="ARBA" id="ARBA00022989"/>
    </source>
</evidence>
<evidence type="ECO:0000256" key="6">
    <source>
        <dbReference type="SAM" id="Phobius"/>
    </source>
</evidence>
<keyword evidence="8" id="KW-1185">Reference proteome</keyword>
<feature type="transmembrane region" description="Helical" evidence="6">
    <location>
        <begin position="143"/>
        <end position="161"/>
    </location>
</feature>
<organism evidence="7 8">
    <name type="scientific">Thermatribacter velox</name>
    <dbReference type="NCBI Taxonomy" id="3039681"/>
    <lineage>
        <taxon>Bacteria</taxon>
        <taxon>Pseudomonadati</taxon>
        <taxon>Atribacterota</taxon>
        <taxon>Atribacteria</taxon>
        <taxon>Atribacterales</taxon>
        <taxon>Thermatribacteraceae</taxon>
        <taxon>Thermatribacter</taxon>
    </lineage>
</organism>
<feature type="transmembrane region" description="Helical" evidence="6">
    <location>
        <begin position="330"/>
        <end position="350"/>
    </location>
</feature>
<feature type="transmembrane region" description="Helical" evidence="6">
    <location>
        <begin position="435"/>
        <end position="454"/>
    </location>
</feature>
<dbReference type="CDD" id="cd11485">
    <property type="entry name" value="SLC-NCS1sbd_YbbW-like"/>
    <property type="match status" value="1"/>
</dbReference>
<dbReference type="PANTHER" id="PTHR30618">
    <property type="entry name" value="NCS1 FAMILY PURINE/PYRIMIDINE TRANSPORTER"/>
    <property type="match status" value="1"/>
</dbReference>
<evidence type="ECO:0000313" key="7">
    <source>
        <dbReference type="EMBL" id="WZL77262.1"/>
    </source>
</evidence>
<feature type="transmembrane region" description="Helical" evidence="6">
    <location>
        <begin position="294"/>
        <end position="318"/>
    </location>
</feature>
<feature type="transmembrane region" description="Helical" evidence="6">
    <location>
        <begin position="212"/>
        <end position="234"/>
    </location>
</feature>
<feature type="transmembrane region" description="Helical" evidence="6">
    <location>
        <begin position="173"/>
        <end position="192"/>
    </location>
</feature>
<comment type="subcellular location">
    <subcellularLocation>
        <location evidence="1">Membrane</location>
        <topology evidence="1">Multi-pass membrane protein</topology>
    </subcellularLocation>
</comment>
<dbReference type="Gene3D" id="1.10.4160.10">
    <property type="entry name" value="Hydantoin permease"/>
    <property type="match status" value="1"/>
</dbReference>
<keyword evidence="4 6" id="KW-1133">Transmembrane helix</keyword>
<dbReference type="InterPro" id="IPR001248">
    <property type="entry name" value="Pur-cyt_permease"/>
</dbReference>
<comment type="similarity">
    <text evidence="2">Belongs to the purine-cytosine permease (2.A.39) family.</text>
</comment>
<evidence type="ECO:0000256" key="1">
    <source>
        <dbReference type="ARBA" id="ARBA00004141"/>
    </source>
</evidence>
<keyword evidence="3 6" id="KW-0812">Transmembrane</keyword>
<name>A0ABZ2YE92_9BACT</name>